<proteinExistence type="predicted"/>
<gene>
    <name evidence="4" type="ORF">Poly24_18630</name>
</gene>
<sequence>MRNLIDNFGGSLPVFSPPMKSVRGVRCASFSLFVLFVVVTPLMAVDEEPKPAVSEKAADVPATPVADTKPADAKPADAKPADAKPADAKPADAKPADAKPADAKPADAKPADAKPADAKPADAKPADAKPADAKPADAKPADAKPADAKPADAKPADAKPADAKPADAKPADAKPADAKPADAKPADAKPADDNSDAVTSWPHRWVTSLSAHSGRVCAGVADGLLLRESSVVSVASANPSASETLYSHPTSVWAVAVSPDGSAVASTDYKGNLAVYHFEGQQRTMKEAVFERWTRALAFAPDGNVLVAANEAGKVFVYDIAKGEVTQSVELDGQQIYAVAFSDDGQLLAAGDGAGSVHVLKFAGLESVKKVACGEAPIWAVRFSADNKQIFAGGTDRQLRRLDVDGAGEPTLLGQASDWITAIDRNPGTTQIAIGSMDGTMYTSDGNNFDMIGKVPSGIWSVVFADGKLLAATRKHMVASFVPSWKSGYVAPDIAELKK</sequence>
<dbReference type="SMART" id="SM00320">
    <property type="entry name" value="WD40"/>
    <property type="match status" value="5"/>
</dbReference>
<evidence type="ECO:0000256" key="1">
    <source>
        <dbReference type="ARBA" id="ARBA00022574"/>
    </source>
</evidence>
<dbReference type="InterPro" id="IPR001680">
    <property type="entry name" value="WD40_rpt"/>
</dbReference>
<reference evidence="4 5" key="1">
    <citation type="submission" date="2019-02" db="EMBL/GenBank/DDBJ databases">
        <title>Deep-cultivation of Planctomycetes and their phenomic and genomic characterization uncovers novel biology.</title>
        <authorList>
            <person name="Wiegand S."/>
            <person name="Jogler M."/>
            <person name="Boedeker C."/>
            <person name="Pinto D."/>
            <person name="Vollmers J."/>
            <person name="Rivas-Marin E."/>
            <person name="Kohn T."/>
            <person name="Peeters S.H."/>
            <person name="Heuer A."/>
            <person name="Rast P."/>
            <person name="Oberbeckmann S."/>
            <person name="Bunk B."/>
            <person name="Jeske O."/>
            <person name="Meyerdierks A."/>
            <person name="Storesund J.E."/>
            <person name="Kallscheuer N."/>
            <person name="Luecker S."/>
            <person name="Lage O.M."/>
            <person name="Pohl T."/>
            <person name="Merkel B.J."/>
            <person name="Hornburger P."/>
            <person name="Mueller R.-W."/>
            <person name="Bruemmer F."/>
            <person name="Labrenz M."/>
            <person name="Spormann A.M."/>
            <person name="Op den Camp H."/>
            <person name="Overmann J."/>
            <person name="Amann R."/>
            <person name="Jetten M.S.M."/>
            <person name="Mascher T."/>
            <person name="Medema M.H."/>
            <person name="Devos D.P."/>
            <person name="Kaster A.-K."/>
            <person name="Ovreas L."/>
            <person name="Rohde M."/>
            <person name="Galperin M.Y."/>
            <person name="Jogler C."/>
        </authorList>
    </citation>
    <scope>NUCLEOTIDE SEQUENCE [LARGE SCALE GENOMIC DNA]</scope>
    <source>
        <strain evidence="4 5">Poly24</strain>
    </source>
</reference>
<dbReference type="EMBL" id="CP036348">
    <property type="protein sequence ID" value="QDV68155.1"/>
    <property type="molecule type" value="Genomic_DNA"/>
</dbReference>
<accession>A0A518JRK9</accession>
<organism evidence="4 5">
    <name type="scientific">Rosistilla carotiformis</name>
    <dbReference type="NCBI Taxonomy" id="2528017"/>
    <lineage>
        <taxon>Bacteria</taxon>
        <taxon>Pseudomonadati</taxon>
        <taxon>Planctomycetota</taxon>
        <taxon>Planctomycetia</taxon>
        <taxon>Pirellulales</taxon>
        <taxon>Pirellulaceae</taxon>
        <taxon>Rosistilla</taxon>
    </lineage>
</organism>
<keyword evidence="5" id="KW-1185">Reference proteome</keyword>
<feature type="compositionally biased region" description="Basic and acidic residues" evidence="3">
    <location>
        <begin position="69"/>
        <end position="192"/>
    </location>
</feature>
<keyword evidence="1" id="KW-0853">WD repeat</keyword>
<evidence type="ECO:0000313" key="4">
    <source>
        <dbReference type="EMBL" id="QDV68155.1"/>
    </source>
</evidence>
<evidence type="ECO:0000256" key="3">
    <source>
        <dbReference type="SAM" id="MobiDB-lite"/>
    </source>
</evidence>
<dbReference type="PANTHER" id="PTHR19848">
    <property type="entry name" value="WD40 REPEAT PROTEIN"/>
    <property type="match status" value="1"/>
</dbReference>
<dbReference type="Gene3D" id="2.130.10.10">
    <property type="entry name" value="YVTN repeat-like/Quinoprotein amine dehydrogenase"/>
    <property type="match status" value="1"/>
</dbReference>
<dbReference type="Proteomes" id="UP000315082">
    <property type="component" value="Chromosome"/>
</dbReference>
<evidence type="ECO:0000313" key="5">
    <source>
        <dbReference type="Proteomes" id="UP000315082"/>
    </source>
</evidence>
<protein>
    <submittedName>
        <fullName evidence="4">WD domain, G-beta repeat</fullName>
    </submittedName>
</protein>
<name>A0A518JRK9_9BACT</name>
<dbReference type="InterPro" id="IPR015943">
    <property type="entry name" value="WD40/YVTN_repeat-like_dom_sf"/>
</dbReference>
<feature type="region of interest" description="Disordered" evidence="3">
    <location>
        <begin position="49"/>
        <end position="199"/>
    </location>
</feature>
<dbReference type="KEGG" id="rcf:Poly24_18630"/>
<evidence type="ECO:0000256" key="2">
    <source>
        <dbReference type="ARBA" id="ARBA00022737"/>
    </source>
</evidence>
<dbReference type="AlphaFoldDB" id="A0A518JRK9"/>
<dbReference type="SUPFAM" id="SSF69322">
    <property type="entry name" value="Tricorn protease domain 2"/>
    <property type="match status" value="1"/>
</dbReference>
<dbReference type="Pfam" id="PF00400">
    <property type="entry name" value="WD40"/>
    <property type="match status" value="3"/>
</dbReference>
<dbReference type="PANTHER" id="PTHR19848:SF8">
    <property type="entry name" value="F-BOX AND WD REPEAT DOMAIN CONTAINING 7"/>
    <property type="match status" value="1"/>
</dbReference>
<keyword evidence="2" id="KW-0677">Repeat</keyword>